<keyword evidence="1" id="KW-1133">Transmembrane helix</keyword>
<feature type="transmembrane region" description="Helical" evidence="1">
    <location>
        <begin position="61"/>
        <end position="84"/>
    </location>
</feature>
<name>A0A0W1RBB1_9EURY</name>
<dbReference type="AlphaFoldDB" id="A0A0W1RBB1"/>
<comment type="caution">
    <text evidence="2">The sequence shown here is derived from an EMBL/GenBank/DDBJ whole genome shotgun (WGS) entry which is preliminary data.</text>
</comment>
<dbReference type="OrthoDB" id="293650at2157"/>
<evidence type="ECO:0000256" key="1">
    <source>
        <dbReference type="SAM" id="Phobius"/>
    </source>
</evidence>
<feature type="transmembrane region" description="Helical" evidence="1">
    <location>
        <begin position="6"/>
        <end position="25"/>
    </location>
</feature>
<sequence length="98" mass="10827">MGSLRDAFDAATLSLFGVFVALLVLNRVGVAADAVLYVTFPAYAVAFFLDTLLFNEFGVPAYTFFFALWALFAYLEATVVVAVLRRVAGELRPRHRTD</sequence>
<keyword evidence="1" id="KW-0812">Transmembrane</keyword>
<keyword evidence="3" id="KW-1185">Reference proteome</keyword>
<dbReference type="STRING" id="1514971.AUR64_08235"/>
<proteinExistence type="predicted"/>
<dbReference type="RefSeq" id="WP_058580966.1">
    <property type="nucleotide sequence ID" value="NZ_LOPU01000017.1"/>
</dbReference>
<organism evidence="2 3">
    <name type="scientific">Haloprofundus marisrubri</name>
    <dbReference type="NCBI Taxonomy" id="1514971"/>
    <lineage>
        <taxon>Archaea</taxon>
        <taxon>Methanobacteriati</taxon>
        <taxon>Methanobacteriota</taxon>
        <taxon>Stenosarchaea group</taxon>
        <taxon>Halobacteria</taxon>
        <taxon>Halobacteriales</taxon>
        <taxon>Haloferacaceae</taxon>
        <taxon>Haloprofundus</taxon>
    </lineage>
</organism>
<protein>
    <submittedName>
        <fullName evidence="2">Uncharacterized protein</fullName>
    </submittedName>
</protein>
<feature type="transmembrane region" description="Helical" evidence="1">
    <location>
        <begin position="34"/>
        <end position="55"/>
    </location>
</feature>
<keyword evidence="1" id="KW-0472">Membrane</keyword>
<gene>
    <name evidence="2" type="ORF">AUR64_08235</name>
</gene>
<accession>A0A0W1RBB1</accession>
<dbReference type="Proteomes" id="UP000054387">
    <property type="component" value="Unassembled WGS sequence"/>
</dbReference>
<evidence type="ECO:0000313" key="2">
    <source>
        <dbReference type="EMBL" id="KTG10642.1"/>
    </source>
</evidence>
<evidence type="ECO:0000313" key="3">
    <source>
        <dbReference type="Proteomes" id="UP000054387"/>
    </source>
</evidence>
<dbReference type="EMBL" id="LOPU01000017">
    <property type="protein sequence ID" value="KTG10642.1"/>
    <property type="molecule type" value="Genomic_DNA"/>
</dbReference>
<reference evidence="2 3" key="1">
    <citation type="submission" date="2015-12" db="EMBL/GenBank/DDBJ databases">
        <title>Haloprofundus marisrubri gen. nov., sp. nov., an extremely halophilic archaeon isolated from the Discovery deep brine-seawater interface in the Red Sea.</title>
        <authorList>
            <person name="Zhang G."/>
            <person name="Stingl U."/>
            <person name="Rashid M."/>
        </authorList>
    </citation>
    <scope>NUCLEOTIDE SEQUENCE [LARGE SCALE GENOMIC DNA]</scope>
    <source>
        <strain evidence="2 3">SB9</strain>
    </source>
</reference>